<dbReference type="Proteomes" id="UP000004319">
    <property type="component" value="Unassembled WGS sequence"/>
</dbReference>
<dbReference type="EMBL" id="BABS01000132">
    <property type="protein sequence ID" value="GAA09863.1"/>
    <property type="molecule type" value="Genomic_DNA"/>
</dbReference>
<name>F7VHL8_9PROT</name>
<sequence length="253" mass="26879">MKINNNSVISESDADSRYLRIDGSNYLTTSDSFTFLRSSEGTGFELGATTGASYLDFHSDSSSWDDFNARIISWGGGSGTYGSLDIIANTVDISASNTTFDADITVKGKTSLDNGTITTDGTGNLTTTGLLNAKTPSDVPGTSTGTNVATTYWVDQHYSPKGQPFTRVDPVNMTVGSFVEITSANSSQTLTFPDPRTSTGAMIAVWNNSGATPSVTSAYGKVSYSAGDMTTVPTYKKFIFISDGYNWISFAEN</sequence>
<organism evidence="1 2">
    <name type="scientific">Acetobacter tropicalis NBRC 101654</name>
    <dbReference type="NCBI Taxonomy" id="749388"/>
    <lineage>
        <taxon>Bacteria</taxon>
        <taxon>Pseudomonadati</taxon>
        <taxon>Pseudomonadota</taxon>
        <taxon>Alphaproteobacteria</taxon>
        <taxon>Acetobacterales</taxon>
        <taxon>Acetobacteraceae</taxon>
        <taxon>Acetobacter</taxon>
    </lineage>
</organism>
<evidence type="ECO:0000313" key="2">
    <source>
        <dbReference type="Proteomes" id="UP000004319"/>
    </source>
</evidence>
<reference evidence="1 2" key="1">
    <citation type="journal article" date="2011" name="Biochem. Biophys. Res. Commun.">
        <title>Increased number of Arginine-based salt bridges contributes to the thermotolerance of thermotolerant acetic acid bacteria, Acetobacter tropicalis SKU1100.</title>
        <authorList>
            <person name="Matsutani M."/>
            <person name="Hirakawa H."/>
            <person name="Nishikura M."/>
            <person name="Soemphol W."/>
            <person name="Ali I.A.I."/>
            <person name="Yakushi T."/>
            <person name="Matsushita K."/>
        </authorList>
    </citation>
    <scope>NUCLEOTIDE SEQUENCE [LARGE SCALE GENOMIC DNA]</scope>
    <source>
        <strain evidence="1 2">NBRC 101654</strain>
    </source>
</reference>
<comment type="caution">
    <text evidence="1">The sequence shown here is derived from an EMBL/GenBank/DDBJ whole genome shotgun (WGS) entry which is preliminary data.</text>
</comment>
<protein>
    <submittedName>
        <fullName evidence="1">Uncharacterized protein</fullName>
    </submittedName>
</protein>
<proteinExistence type="predicted"/>
<evidence type="ECO:0000313" key="1">
    <source>
        <dbReference type="EMBL" id="GAA09863.1"/>
    </source>
</evidence>
<gene>
    <name evidence="1" type="ORF">ATPR_2867</name>
</gene>
<accession>F7VHL8</accession>
<dbReference type="AlphaFoldDB" id="F7VHL8"/>